<dbReference type="KEGG" id="lali:LA20249_06525"/>
<reference evidence="1 2" key="1">
    <citation type="submission" date="2016-12" db="EMBL/GenBank/DDBJ databases">
        <title>The whole genome sequencing and assembly of Lactobacillus alimentarius DSM 20249T strain.</title>
        <authorList>
            <person name="Lee Y.-J."/>
            <person name="Yi H."/>
            <person name="Bahn Y.-S."/>
            <person name="Kim J.F."/>
            <person name="Lee D.-W."/>
        </authorList>
    </citation>
    <scope>NUCLEOTIDE SEQUENCE [LARGE SCALE GENOMIC DNA]</scope>
    <source>
        <strain evidence="1 2">DSM 20249</strain>
    </source>
</reference>
<name>A0A2K9HH33_9LACO</name>
<dbReference type="Proteomes" id="UP000234653">
    <property type="component" value="Chromosome"/>
</dbReference>
<dbReference type="RefSeq" id="WP_057738304.1">
    <property type="nucleotide sequence ID" value="NZ_AZDQ01000016.1"/>
</dbReference>
<protein>
    <submittedName>
        <fullName evidence="1">Uncharacterized protein</fullName>
    </submittedName>
</protein>
<dbReference type="EMBL" id="CP018867">
    <property type="protein sequence ID" value="AUI71850.1"/>
    <property type="molecule type" value="Genomic_DNA"/>
</dbReference>
<organism evidence="1 2">
    <name type="scientific">Companilactobacillus alimentarius DSM 20249</name>
    <dbReference type="NCBI Taxonomy" id="1423720"/>
    <lineage>
        <taxon>Bacteria</taxon>
        <taxon>Bacillati</taxon>
        <taxon>Bacillota</taxon>
        <taxon>Bacilli</taxon>
        <taxon>Lactobacillales</taxon>
        <taxon>Lactobacillaceae</taxon>
        <taxon>Companilactobacillus</taxon>
    </lineage>
</organism>
<gene>
    <name evidence="1" type="ORF">LA20249_06525</name>
</gene>
<dbReference type="OrthoDB" id="2303029at2"/>
<accession>A0A2K9HH33</accession>
<proteinExistence type="predicted"/>
<evidence type="ECO:0000313" key="2">
    <source>
        <dbReference type="Proteomes" id="UP000234653"/>
    </source>
</evidence>
<keyword evidence="2" id="KW-1185">Reference proteome</keyword>
<evidence type="ECO:0000313" key="1">
    <source>
        <dbReference type="EMBL" id="AUI71850.1"/>
    </source>
</evidence>
<sequence>MTEISSDDYFEIVKKVWATGKFKDMGVTTGKKYIQMYDEFMRNVGSGQITEIEEKFHPDDCTLIASNDVDKGQMVIMCSQEKDGKTYLETFSAITDVDFTKMNPVESTFYHEMIQADTQKRIKEIEK</sequence>
<dbReference type="AlphaFoldDB" id="A0A2K9HH33"/>